<proteinExistence type="predicted"/>
<organism evidence="1">
    <name type="scientific">bioreactor metagenome</name>
    <dbReference type="NCBI Taxonomy" id="1076179"/>
    <lineage>
        <taxon>unclassified sequences</taxon>
        <taxon>metagenomes</taxon>
        <taxon>ecological metagenomes</taxon>
    </lineage>
</organism>
<reference evidence="1" key="1">
    <citation type="submission" date="2019-08" db="EMBL/GenBank/DDBJ databases">
        <authorList>
            <person name="Kucharzyk K."/>
            <person name="Murdoch R.W."/>
            <person name="Higgins S."/>
            <person name="Loffler F."/>
        </authorList>
    </citation>
    <scope>NUCLEOTIDE SEQUENCE</scope>
</reference>
<evidence type="ECO:0000313" key="1">
    <source>
        <dbReference type="EMBL" id="MPN19553.1"/>
    </source>
</evidence>
<dbReference type="Pfam" id="PF04320">
    <property type="entry name" value="YggL_50S_bp"/>
    <property type="match status" value="1"/>
</dbReference>
<dbReference type="EMBL" id="VSSQ01067129">
    <property type="protein sequence ID" value="MPN19553.1"/>
    <property type="molecule type" value="Genomic_DNA"/>
</dbReference>
<gene>
    <name evidence="1" type="ORF">SDC9_166924</name>
</gene>
<accession>A0A645G6J1</accession>
<comment type="caution">
    <text evidence="1">The sequence shown here is derived from an EMBL/GenBank/DDBJ whole genome shotgun (WGS) entry which is preliminary data.</text>
</comment>
<dbReference type="AlphaFoldDB" id="A0A645G6J1"/>
<name>A0A645G6J1_9ZZZZ</name>
<sequence>MKKRLRKKWGVGEFYRPWFAFTAEIKPLADGDQANFVARFIAEAEMRDLRCEGNIGDIELTVYIETGRLATRNAERRQEFLDAIGGWDEIVKFEASEIP</sequence>
<dbReference type="InterPro" id="IPR007416">
    <property type="entry name" value="YggL_50S_bp"/>
</dbReference>
<protein>
    <submittedName>
        <fullName evidence="1">Uncharacterized protein</fullName>
    </submittedName>
</protein>